<evidence type="ECO:0000313" key="2">
    <source>
        <dbReference type="Proteomes" id="UP000317663"/>
    </source>
</evidence>
<dbReference type="EMBL" id="RCZD01000008">
    <property type="protein sequence ID" value="TPG60083.1"/>
    <property type="molecule type" value="Genomic_DNA"/>
</dbReference>
<proteinExistence type="predicted"/>
<dbReference type="AlphaFoldDB" id="A0A502GH77"/>
<reference evidence="1 2" key="1">
    <citation type="journal article" date="2019" name="Environ. Microbiol.">
        <title>Species interactions and distinct microbial communities in high Arctic permafrost affected cryosols are associated with the CH4 and CO2 gas fluxes.</title>
        <authorList>
            <person name="Altshuler I."/>
            <person name="Hamel J."/>
            <person name="Turney S."/>
            <person name="Magnuson E."/>
            <person name="Levesque R."/>
            <person name="Greer C."/>
            <person name="Whyte L.G."/>
        </authorList>
    </citation>
    <scope>NUCLEOTIDE SEQUENCE [LARGE SCALE GENOMIC DNA]</scope>
    <source>
        <strain evidence="1 2">E4</strain>
    </source>
</reference>
<dbReference type="Proteomes" id="UP000317663">
    <property type="component" value="Unassembled WGS sequence"/>
</dbReference>
<evidence type="ECO:0000313" key="1">
    <source>
        <dbReference type="EMBL" id="TPG60083.1"/>
    </source>
</evidence>
<sequence>MFMQQALKEAEIVDADFTEVEMKDITPPATKQTRTKSVLSEMAQQGVTIAELFDAKSNLADQMGIISQLASMHMDCMVCAKPRKTLEVIEEMIFLEQIPYMEVAMQFDLTVEDIEHHVKECVLNRQAAVPVGALVNRYVKELHEFTARMEKFRLELDSDMSSESIHTYLSVLSKLEGSVNNVIKMSSPDDEALQITKKVLNPLALMLFRDNMQSFNNIIEFGKVSGVIVPGREADFKERIVYELGLLTKSKLKSRFHTGILKLCELKGVDPIVVLGTSAANAATASEE</sequence>
<organism evidence="1 2">
    <name type="scientific">Ewingella americana</name>
    <dbReference type="NCBI Taxonomy" id="41202"/>
    <lineage>
        <taxon>Bacteria</taxon>
        <taxon>Pseudomonadati</taxon>
        <taxon>Pseudomonadota</taxon>
        <taxon>Gammaproteobacteria</taxon>
        <taxon>Enterobacterales</taxon>
        <taxon>Yersiniaceae</taxon>
        <taxon>Ewingella</taxon>
    </lineage>
</organism>
<comment type="caution">
    <text evidence="1">The sequence shown here is derived from an EMBL/GenBank/DDBJ whole genome shotgun (WGS) entry which is preliminary data.</text>
</comment>
<protein>
    <submittedName>
        <fullName evidence="1">Uncharacterized protein</fullName>
    </submittedName>
</protein>
<name>A0A502GH77_9GAMM</name>
<keyword evidence="2" id="KW-1185">Reference proteome</keyword>
<gene>
    <name evidence="1" type="ORF">EAH77_16070</name>
</gene>
<accession>A0A502GH77</accession>
<dbReference type="RefSeq" id="WP_140473810.1">
    <property type="nucleotide sequence ID" value="NZ_RCZD01000008.1"/>
</dbReference>